<dbReference type="PROSITE" id="PS50835">
    <property type="entry name" value="IG_LIKE"/>
    <property type="match status" value="3"/>
</dbReference>
<dbReference type="InterPro" id="IPR036179">
    <property type="entry name" value="Ig-like_dom_sf"/>
</dbReference>
<dbReference type="GO" id="GO:0005886">
    <property type="term" value="C:plasma membrane"/>
    <property type="evidence" value="ECO:0007669"/>
    <property type="project" value="TreeGrafter"/>
</dbReference>
<reference evidence="6" key="1">
    <citation type="submission" date="2016-06" db="UniProtKB">
        <authorList>
            <consortium name="WormBaseParasite"/>
        </authorList>
    </citation>
    <scope>IDENTIFICATION</scope>
</reference>
<dbReference type="InterPro" id="IPR003599">
    <property type="entry name" value="Ig_sub"/>
</dbReference>
<name>A0A183D0Q6_9BILA</name>
<keyword evidence="3" id="KW-1015">Disulfide bond</keyword>
<dbReference type="PANTHER" id="PTHR45080:SF8">
    <property type="entry name" value="IG-LIKE DOMAIN-CONTAINING PROTEIN"/>
    <property type="match status" value="1"/>
</dbReference>
<evidence type="ECO:0000259" key="5">
    <source>
        <dbReference type="PROSITE" id="PS50835"/>
    </source>
</evidence>
<sequence length="275" mass="30922">LQDRGEYQCIVVSPAGNSTASTFVETREPVPEITSTRNETVARGNLAFLHCRTQTLHATIQWLKGSTVVSNTAKTRLFPNGTLMIYDVNMQDSGAYRCRVQTSGGRAEAVMYLRVIEPPNVFVSPQSLYFVRGQPFNVSCTVAGDPPPEPQWFFKGRRIVPQQHKYYITYKYDLIVQRPTDADAGVYECRASNAAGTQTASVTAHSATSPKIRVTRDRQMIGRGDRVVLECIIEHGTPKPKVTWFRGGREVLSHRYITVDEGQLTIQVLVHWFFH</sequence>
<accession>A0A183D0Q6</accession>
<dbReference type="WBParaSite" id="GPUH_0000230201-mRNA-1">
    <property type="protein sequence ID" value="GPUH_0000230201-mRNA-1"/>
    <property type="gene ID" value="GPUH_0000230201"/>
</dbReference>
<keyword evidence="1" id="KW-0732">Signal</keyword>
<dbReference type="SUPFAM" id="SSF48726">
    <property type="entry name" value="Immunoglobulin"/>
    <property type="match status" value="3"/>
</dbReference>
<dbReference type="SMART" id="SM00409">
    <property type="entry name" value="IG"/>
    <property type="match status" value="2"/>
</dbReference>
<dbReference type="GO" id="GO:0007156">
    <property type="term" value="P:homophilic cell adhesion via plasma membrane adhesion molecules"/>
    <property type="evidence" value="ECO:0007669"/>
    <property type="project" value="TreeGrafter"/>
</dbReference>
<keyword evidence="4" id="KW-0393">Immunoglobulin domain</keyword>
<feature type="domain" description="Ig-like" evidence="5">
    <location>
        <begin position="210"/>
        <end position="275"/>
    </location>
</feature>
<protein>
    <submittedName>
        <fullName evidence="6">Ig-like domain-containing protein</fullName>
    </submittedName>
</protein>
<dbReference type="CDD" id="cd00096">
    <property type="entry name" value="Ig"/>
    <property type="match status" value="1"/>
</dbReference>
<dbReference type="PANTHER" id="PTHR45080">
    <property type="entry name" value="CONTACTIN 5"/>
    <property type="match status" value="1"/>
</dbReference>
<organism evidence="6">
    <name type="scientific">Gongylonema pulchrum</name>
    <dbReference type="NCBI Taxonomy" id="637853"/>
    <lineage>
        <taxon>Eukaryota</taxon>
        <taxon>Metazoa</taxon>
        <taxon>Ecdysozoa</taxon>
        <taxon>Nematoda</taxon>
        <taxon>Chromadorea</taxon>
        <taxon>Rhabditida</taxon>
        <taxon>Spirurina</taxon>
        <taxon>Spiruromorpha</taxon>
        <taxon>Spiruroidea</taxon>
        <taxon>Gongylonematidae</taxon>
        <taxon>Gongylonema</taxon>
    </lineage>
</organism>
<evidence type="ECO:0000256" key="1">
    <source>
        <dbReference type="ARBA" id="ARBA00022729"/>
    </source>
</evidence>
<dbReference type="SMART" id="SM00408">
    <property type="entry name" value="IGc2"/>
    <property type="match status" value="2"/>
</dbReference>
<dbReference type="PIRSF" id="PIRSF000615">
    <property type="entry name" value="TyrPK_CSF1-R"/>
    <property type="match status" value="1"/>
</dbReference>
<dbReference type="AlphaFoldDB" id="A0A183D0Q6"/>
<evidence type="ECO:0000256" key="2">
    <source>
        <dbReference type="ARBA" id="ARBA00022737"/>
    </source>
</evidence>
<dbReference type="InterPro" id="IPR007110">
    <property type="entry name" value="Ig-like_dom"/>
</dbReference>
<dbReference type="Pfam" id="PF13927">
    <property type="entry name" value="Ig_3"/>
    <property type="match status" value="2"/>
</dbReference>
<dbReference type="InterPro" id="IPR003598">
    <property type="entry name" value="Ig_sub2"/>
</dbReference>
<dbReference type="InterPro" id="IPR050958">
    <property type="entry name" value="Cell_Adh-Cytoskel_Orgn"/>
</dbReference>
<dbReference type="InterPro" id="IPR013783">
    <property type="entry name" value="Ig-like_fold"/>
</dbReference>
<proteinExistence type="predicted"/>
<feature type="domain" description="Ig-like" evidence="5">
    <location>
        <begin position="119"/>
        <end position="203"/>
    </location>
</feature>
<dbReference type="Gene3D" id="2.60.40.10">
    <property type="entry name" value="Immunoglobulins"/>
    <property type="match status" value="3"/>
</dbReference>
<evidence type="ECO:0000313" key="6">
    <source>
        <dbReference type="WBParaSite" id="GPUH_0000230201-mRNA-1"/>
    </source>
</evidence>
<evidence type="ECO:0000256" key="3">
    <source>
        <dbReference type="ARBA" id="ARBA00023157"/>
    </source>
</evidence>
<dbReference type="Pfam" id="PF07679">
    <property type="entry name" value="I-set"/>
    <property type="match status" value="1"/>
</dbReference>
<feature type="domain" description="Ig-like" evidence="5">
    <location>
        <begin position="31"/>
        <end position="112"/>
    </location>
</feature>
<keyword evidence="2" id="KW-0677">Repeat</keyword>
<dbReference type="InterPro" id="IPR013098">
    <property type="entry name" value="Ig_I-set"/>
</dbReference>
<dbReference type="FunFam" id="2.60.40.10:FF:000032">
    <property type="entry name" value="palladin isoform X1"/>
    <property type="match status" value="1"/>
</dbReference>
<evidence type="ECO:0000256" key="4">
    <source>
        <dbReference type="ARBA" id="ARBA00023319"/>
    </source>
</evidence>